<name>R7SWA0_DICSQ</name>
<dbReference type="HOGENOM" id="CLU_741904_0_0_1"/>
<gene>
    <name evidence="1" type="ORF">DICSQDRAFT_171074</name>
</gene>
<evidence type="ECO:0000313" key="2">
    <source>
        <dbReference type="Proteomes" id="UP000053319"/>
    </source>
</evidence>
<dbReference type="GeneID" id="18839268"/>
<accession>R7SWA0</accession>
<reference evidence="1 2" key="1">
    <citation type="journal article" date="2012" name="Science">
        <title>The Paleozoic origin of enzymatic lignin decomposition reconstructed from 31 fungal genomes.</title>
        <authorList>
            <person name="Floudas D."/>
            <person name="Binder M."/>
            <person name="Riley R."/>
            <person name="Barry K."/>
            <person name="Blanchette R.A."/>
            <person name="Henrissat B."/>
            <person name="Martinez A.T."/>
            <person name="Otillar R."/>
            <person name="Spatafora J.W."/>
            <person name="Yadav J.S."/>
            <person name="Aerts A."/>
            <person name="Benoit I."/>
            <person name="Boyd A."/>
            <person name="Carlson A."/>
            <person name="Copeland A."/>
            <person name="Coutinho P.M."/>
            <person name="de Vries R.P."/>
            <person name="Ferreira P."/>
            <person name="Findley K."/>
            <person name="Foster B."/>
            <person name="Gaskell J."/>
            <person name="Glotzer D."/>
            <person name="Gorecki P."/>
            <person name="Heitman J."/>
            <person name="Hesse C."/>
            <person name="Hori C."/>
            <person name="Igarashi K."/>
            <person name="Jurgens J.A."/>
            <person name="Kallen N."/>
            <person name="Kersten P."/>
            <person name="Kohler A."/>
            <person name="Kuees U."/>
            <person name="Kumar T.K.A."/>
            <person name="Kuo A."/>
            <person name="LaButti K."/>
            <person name="Larrondo L.F."/>
            <person name="Lindquist E."/>
            <person name="Ling A."/>
            <person name="Lombard V."/>
            <person name="Lucas S."/>
            <person name="Lundell T."/>
            <person name="Martin R."/>
            <person name="McLaughlin D.J."/>
            <person name="Morgenstern I."/>
            <person name="Morin E."/>
            <person name="Murat C."/>
            <person name="Nagy L.G."/>
            <person name="Nolan M."/>
            <person name="Ohm R.A."/>
            <person name="Patyshakuliyeva A."/>
            <person name="Rokas A."/>
            <person name="Ruiz-Duenas F.J."/>
            <person name="Sabat G."/>
            <person name="Salamov A."/>
            <person name="Samejima M."/>
            <person name="Schmutz J."/>
            <person name="Slot J.C."/>
            <person name="St John F."/>
            <person name="Stenlid J."/>
            <person name="Sun H."/>
            <person name="Sun S."/>
            <person name="Syed K."/>
            <person name="Tsang A."/>
            <person name="Wiebenga A."/>
            <person name="Young D."/>
            <person name="Pisabarro A."/>
            <person name="Eastwood D.C."/>
            <person name="Martin F."/>
            <person name="Cullen D."/>
            <person name="Grigoriev I.V."/>
            <person name="Hibbett D.S."/>
        </authorList>
    </citation>
    <scope>NUCLEOTIDE SEQUENCE [LARGE SCALE GENOMIC DNA]</scope>
    <source>
        <strain evidence="1 2">LYAD-421 SS1</strain>
    </source>
</reference>
<dbReference type="OMA" id="GDESEWY"/>
<dbReference type="RefSeq" id="XP_007366774.1">
    <property type="nucleotide sequence ID" value="XM_007366712.1"/>
</dbReference>
<sequence length="373" mass="41716">MPNLVRFSALRPSIIKPGTLLALLSTASQTLESIELYMPTVQWIGNDIESLPFANLCPLLPRLHTVHLVLPTLVSPNTTAFITHLLGSTAMRLETLKLSHRSSDSFDTTPFFSSVHLWPVLRTLCLPSETNLSRLPASPSVRKLELNLSSEAPHSHATVPPSAFPVLEELHCKHQDLPAFLPNYRDIVRRPIHTVVLDDAGYGRDAEYGMDASRHAMRHAPDDPARMFAALRRVFASLSHSAVPVTHLSFAMKRFELLDLPSLFLPHGIQALETLTIVIDGEQPDAGHADLLGQAFFAHMPRLHTFLLCEKLDIEDDSFSVVGLEEHSLRKARQKTCLGTFSQHSAVLRRVMLTLDWEWRKSESGEWESVDDV</sequence>
<dbReference type="AlphaFoldDB" id="R7SWA0"/>
<evidence type="ECO:0008006" key="3">
    <source>
        <dbReference type="Google" id="ProtNLM"/>
    </source>
</evidence>
<dbReference type="KEGG" id="dsq:DICSQDRAFT_171074"/>
<dbReference type="EMBL" id="JH719416">
    <property type="protein sequence ID" value="EJF60356.1"/>
    <property type="molecule type" value="Genomic_DNA"/>
</dbReference>
<organism evidence="1 2">
    <name type="scientific">Dichomitus squalens (strain LYAD-421)</name>
    <name type="common">Western red white-rot fungus</name>
    <dbReference type="NCBI Taxonomy" id="732165"/>
    <lineage>
        <taxon>Eukaryota</taxon>
        <taxon>Fungi</taxon>
        <taxon>Dikarya</taxon>
        <taxon>Basidiomycota</taxon>
        <taxon>Agaricomycotina</taxon>
        <taxon>Agaricomycetes</taxon>
        <taxon>Polyporales</taxon>
        <taxon>Polyporaceae</taxon>
        <taxon>Dichomitus</taxon>
    </lineage>
</organism>
<dbReference type="OrthoDB" id="2743924at2759"/>
<proteinExistence type="predicted"/>
<protein>
    <recommendedName>
        <fullName evidence="3">F-box domain-containing protein</fullName>
    </recommendedName>
</protein>
<evidence type="ECO:0000313" key="1">
    <source>
        <dbReference type="EMBL" id="EJF60356.1"/>
    </source>
</evidence>
<dbReference type="Proteomes" id="UP000053319">
    <property type="component" value="Unassembled WGS sequence"/>
</dbReference>